<name>A0A1G9BJN7_9FIRM</name>
<dbReference type="Gene3D" id="3.40.1390.30">
    <property type="entry name" value="NIF3 (NGG1p interacting factor 3)-like"/>
    <property type="match status" value="2"/>
</dbReference>
<organism evidence="6 7">
    <name type="scientific">Natronincola ferrireducens</name>
    <dbReference type="NCBI Taxonomy" id="393762"/>
    <lineage>
        <taxon>Bacteria</taxon>
        <taxon>Bacillati</taxon>
        <taxon>Bacillota</taxon>
        <taxon>Clostridia</taxon>
        <taxon>Peptostreptococcales</taxon>
        <taxon>Natronincolaceae</taxon>
        <taxon>Natronincola</taxon>
    </lineage>
</organism>
<keyword evidence="3 4" id="KW-0479">Metal-binding</keyword>
<dbReference type="FunFam" id="3.30.70.120:FF:000006">
    <property type="entry name" value="GTP cyclohydrolase 1 type 2 homolog"/>
    <property type="match status" value="1"/>
</dbReference>
<dbReference type="GO" id="GO:0046872">
    <property type="term" value="F:metal ion binding"/>
    <property type="evidence" value="ECO:0007669"/>
    <property type="project" value="UniProtKB-UniRule"/>
</dbReference>
<dbReference type="SUPFAM" id="SSF102705">
    <property type="entry name" value="NIF3 (NGG1p interacting factor 3)-like"/>
    <property type="match status" value="1"/>
</dbReference>
<gene>
    <name evidence="6" type="ORF">SAMN05660472_01188</name>
</gene>
<evidence type="ECO:0000313" key="6">
    <source>
        <dbReference type="EMBL" id="SDK39470.1"/>
    </source>
</evidence>
<dbReference type="PANTHER" id="PTHR13799:SF14">
    <property type="entry name" value="GTP CYCLOHYDROLASE 1 TYPE 2 HOMOLOG"/>
    <property type="match status" value="1"/>
</dbReference>
<feature type="binding site" evidence="5">
    <location>
        <position position="66"/>
    </location>
    <ligand>
        <name>a divalent metal cation</name>
        <dbReference type="ChEBI" id="CHEBI:60240"/>
        <label>1</label>
    </ligand>
</feature>
<dbReference type="InterPro" id="IPR015867">
    <property type="entry name" value="N-reg_PII/ATP_PRibTrfase_C"/>
</dbReference>
<comment type="similarity">
    <text evidence="1 4">Belongs to the GTP cyclohydrolase I type 2/NIF3 family.</text>
</comment>
<evidence type="ECO:0000256" key="2">
    <source>
        <dbReference type="ARBA" id="ARBA00022112"/>
    </source>
</evidence>
<feature type="binding site" evidence="5">
    <location>
        <position position="105"/>
    </location>
    <ligand>
        <name>a divalent metal cation</name>
        <dbReference type="ChEBI" id="CHEBI:60240"/>
        <label>1</label>
    </ligand>
</feature>
<dbReference type="PANTHER" id="PTHR13799">
    <property type="entry name" value="NGG1 INTERACTING FACTOR 3"/>
    <property type="match status" value="1"/>
</dbReference>
<dbReference type="FunFam" id="3.40.1390.30:FF:000001">
    <property type="entry name" value="GTP cyclohydrolase 1 type 2"/>
    <property type="match status" value="1"/>
</dbReference>
<feature type="binding site" evidence="5">
    <location>
        <position position="67"/>
    </location>
    <ligand>
        <name>a divalent metal cation</name>
        <dbReference type="ChEBI" id="CHEBI:60240"/>
        <label>1</label>
    </ligand>
</feature>
<protein>
    <recommendedName>
        <fullName evidence="2 4">GTP cyclohydrolase 1 type 2 homolog</fullName>
    </recommendedName>
</protein>
<evidence type="ECO:0000256" key="3">
    <source>
        <dbReference type="ARBA" id="ARBA00022723"/>
    </source>
</evidence>
<sequence>MAEKVKNILEIMEELAPKGLAMKWDNVGLLVGSYENSVDKIMVCLDITEEVLQEAIEKKVNLIIAHHPMIFSPLKVVIREDYKGALVFKAITNNINIYATHTNMDIAPRGLNDFVAEKLKLQDVHVLDIIHREKLYKIVIYVPVGHEDKVADALNQAGAGHIGNYSHCSFRTNGTGTFKPLEGTNPFIGTMGQLEKVQEIRLETIASQSCLQQSINNMIQAHPYEEVAYDIIPLDNENNPMGLGRVGKLEKPIKLEEFIDNIKTVLQLKQIKYSGNPKTLVKKIAVVNGSGADYIEMAKNKGCDCLVTGDVKYHDAQRAIELGINVIDAGHFETEIVFVDLVTQYLKKQMKERDIDVEVISSSTNINPFNIL</sequence>
<accession>A0A1G9BJN7</accession>
<feature type="binding site" evidence="5">
    <location>
        <position position="331"/>
    </location>
    <ligand>
        <name>a divalent metal cation</name>
        <dbReference type="ChEBI" id="CHEBI:60240"/>
        <label>1</label>
    </ligand>
</feature>
<dbReference type="OrthoDB" id="9792792at2"/>
<dbReference type="AlphaFoldDB" id="A0A1G9BJN7"/>
<keyword evidence="7" id="KW-1185">Reference proteome</keyword>
<dbReference type="STRING" id="393762.SAMN05660472_01188"/>
<dbReference type="InterPro" id="IPR017221">
    <property type="entry name" value="DUF34/NIF3_bac"/>
</dbReference>
<evidence type="ECO:0000256" key="5">
    <source>
        <dbReference type="PIRSR" id="PIRSR602678-1"/>
    </source>
</evidence>
<dbReference type="NCBIfam" id="TIGR00486">
    <property type="entry name" value="YbgI_SA1388"/>
    <property type="match status" value="1"/>
</dbReference>
<dbReference type="InterPro" id="IPR036069">
    <property type="entry name" value="DUF34/NIF3_sf"/>
</dbReference>
<feature type="binding site" evidence="5">
    <location>
        <position position="335"/>
    </location>
    <ligand>
        <name>a divalent metal cation</name>
        <dbReference type="ChEBI" id="CHEBI:60240"/>
        <label>1</label>
    </ligand>
</feature>
<dbReference type="PIRSF" id="PIRSF037489">
    <property type="entry name" value="UCP037489_NIF3_YqfO"/>
    <property type="match status" value="1"/>
</dbReference>
<reference evidence="6 7" key="1">
    <citation type="submission" date="2016-10" db="EMBL/GenBank/DDBJ databases">
        <authorList>
            <person name="de Groot N.N."/>
        </authorList>
    </citation>
    <scope>NUCLEOTIDE SEQUENCE [LARGE SCALE GENOMIC DNA]</scope>
    <source>
        <strain evidence="6 7">DSM 18346</strain>
    </source>
</reference>
<dbReference type="Gene3D" id="3.30.70.120">
    <property type="match status" value="1"/>
</dbReference>
<dbReference type="InterPro" id="IPR002678">
    <property type="entry name" value="DUF34/NIF3"/>
</dbReference>
<dbReference type="Proteomes" id="UP000198718">
    <property type="component" value="Unassembled WGS sequence"/>
</dbReference>
<proteinExistence type="inferred from homology"/>
<evidence type="ECO:0000256" key="1">
    <source>
        <dbReference type="ARBA" id="ARBA00006964"/>
    </source>
</evidence>
<dbReference type="Pfam" id="PF01784">
    <property type="entry name" value="DUF34_NIF3"/>
    <property type="match status" value="1"/>
</dbReference>
<dbReference type="RefSeq" id="WP_090551871.1">
    <property type="nucleotide sequence ID" value="NZ_FNFP01000002.1"/>
</dbReference>
<evidence type="ECO:0000256" key="4">
    <source>
        <dbReference type="PIRNR" id="PIRNR037489"/>
    </source>
</evidence>
<dbReference type="GO" id="GO:0005737">
    <property type="term" value="C:cytoplasm"/>
    <property type="evidence" value="ECO:0007669"/>
    <property type="project" value="TreeGrafter"/>
</dbReference>
<evidence type="ECO:0000313" key="7">
    <source>
        <dbReference type="Proteomes" id="UP000198718"/>
    </source>
</evidence>
<dbReference type="EMBL" id="FNFP01000002">
    <property type="protein sequence ID" value="SDK39470.1"/>
    <property type="molecule type" value="Genomic_DNA"/>
</dbReference>